<dbReference type="AlphaFoldDB" id="A0AAW4FUB0"/>
<evidence type="ECO:0000256" key="1">
    <source>
        <dbReference type="SAM" id="Phobius"/>
    </source>
</evidence>
<organism evidence="2 3">
    <name type="scientific">Ensifer canadensis</name>
    <dbReference type="NCBI Taxonomy" id="555315"/>
    <lineage>
        <taxon>Bacteria</taxon>
        <taxon>Pseudomonadati</taxon>
        <taxon>Pseudomonadota</taxon>
        <taxon>Alphaproteobacteria</taxon>
        <taxon>Hyphomicrobiales</taxon>
        <taxon>Rhizobiaceae</taxon>
        <taxon>Sinorhizobium/Ensifer group</taxon>
        <taxon>Ensifer</taxon>
    </lineage>
</organism>
<evidence type="ECO:0000313" key="2">
    <source>
        <dbReference type="EMBL" id="MBM3094992.1"/>
    </source>
</evidence>
<reference evidence="2 3" key="1">
    <citation type="submission" date="2020-01" db="EMBL/GenBank/DDBJ databases">
        <title>Draft genome assembly of Ensifer adhaerens T173.</title>
        <authorList>
            <person name="Craig J.E."/>
            <person name="Stinchcombe J.R."/>
        </authorList>
    </citation>
    <scope>NUCLEOTIDE SEQUENCE [LARGE SCALE GENOMIC DNA]</scope>
    <source>
        <strain evidence="2 3">T173</strain>
    </source>
</reference>
<evidence type="ECO:0000313" key="3">
    <source>
        <dbReference type="Proteomes" id="UP000744980"/>
    </source>
</evidence>
<accession>A0AAW4FUB0</accession>
<keyword evidence="1" id="KW-1133">Transmembrane helix</keyword>
<keyword evidence="1" id="KW-0812">Transmembrane</keyword>
<keyword evidence="3" id="KW-1185">Reference proteome</keyword>
<comment type="caution">
    <text evidence="2">The sequence shown here is derived from an EMBL/GenBank/DDBJ whole genome shotgun (WGS) entry which is preliminary data.</text>
</comment>
<gene>
    <name evidence="2" type="ORF">GFB56_30105</name>
</gene>
<evidence type="ECO:0008006" key="4">
    <source>
        <dbReference type="Google" id="ProtNLM"/>
    </source>
</evidence>
<name>A0AAW4FUB0_9HYPH</name>
<feature type="transmembrane region" description="Helical" evidence="1">
    <location>
        <begin position="120"/>
        <end position="141"/>
    </location>
</feature>
<keyword evidence="1" id="KW-0472">Membrane</keyword>
<sequence>MTHWLRIVSLVLASLALVPAGAHLFSLASKMRLSGEDYLAAQRAYDGWNLFAFIVVGAIAALLWLSMALYRAGEPAIPAIAALACIVATQAIFWTFTFPANQATDNWTLLPENWTQLRRGWEYSHAISAVFNFFAVCLLAIGNAK</sequence>
<feature type="transmembrane region" description="Helical" evidence="1">
    <location>
        <begin position="77"/>
        <end position="100"/>
    </location>
</feature>
<dbReference type="Proteomes" id="UP000744980">
    <property type="component" value="Unassembled WGS sequence"/>
</dbReference>
<feature type="transmembrane region" description="Helical" evidence="1">
    <location>
        <begin position="48"/>
        <end position="70"/>
    </location>
</feature>
<proteinExistence type="predicted"/>
<protein>
    <recommendedName>
        <fullName evidence="4">DUF1772 domain-containing protein</fullName>
    </recommendedName>
</protein>
<dbReference type="EMBL" id="WXFA01000035">
    <property type="protein sequence ID" value="MBM3094992.1"/>
    <property type="molecule type" value="Genomic_DNA"/>
</dbReference>